<keyword evidence="6" id="KW-0460">Magnesium</keyword>
<dbReference type="InterPro" id="IPR036615">
    <property type="entry name" value="Mur_ligase_C_dom_sf"/>
</dbReference>
<dbReference type="NCBIfam" id="TIGR01499">
    <property type="entry name" value="folC"/>
    <property type="match status" value="1"/>
</dbReference>
<dbReference type="InterPro" id="IPR036565">
    <property type="entry name" value="Mur-like_cat_sf"/>
</dbReference>
<dbReference type="GO" id="GO:0004326">
    <property type="term" value="F:tetrahydrofolylpolyglutamate synthase activity"/>
    <property type="evidence" value="ECO:0007669"/>
    <property type="project" value="UniProtKB-EC"/>
</dbReference>
<keyword evidence="2 7" id="KW-0436">Ligase</keyword>
<proteinExistence type="inferred from homology"/>
<comment type="similarity">
    <text evidence="1">Belongs to the folylpolyglutamate synthase family.</text>
</comment>
<dbReference type="SUPFAM" id="SSF53623">
    <property type="entry name" value="MurD-like peptide ligases, catalytic domain"/>
    <property type="match status" value="1"/>
</dbReference>
<evidence type="ECO:0000313" key="7">
    <source>
        <dbReference type="EMBL" id="SFV62024.1"/>
    </source>
</evidence>
<keyword evidence="3" id="KW-0479">Metal-binding</keyword>
<dbReference type="PANTHER" id="PTHR11136:SF0">
    <property type="entry name" value="DIHYDROFOLATE SYNTHETASE-RELATED"/>
    <property type="match status" value="1"/>
</dbReference>
<dbReference type="EC" id="6.3.2.17" evidence="7"/>
<dbReference type="GO" id="GO:0005524">
    <property type="term" value="F:ATP binding"/>
    <property type="evidence" value="ECO:0007669"/>
    <property type="project" value="UniProtKB-KW"/>
</dbReference>
<dbReference type="SUPFAM" id="SSF53244">
    <property type="entry name" value="MurD-like peptide ligases, peptide-binding domain"/>
    <property type="match status" value="1"/>
</dbReference>
<dbReference type="InterPro" id="IPR001645">
    <property type="entry name" value="Folylpolyglutamate_synth"/>
</dbReference>
<sequence length="402" mass="45360">MEILSIIEFLAQKPLYYKEIDHERVQSAYRMLQPHISRPGTIHVVGTNGKGSTGRMIAHLAFMGADSREQGTGMSVGHYTSPHILTFNERIWLNGEDASDEVLESAHQRLFAILGKEMSEALTYFEYTTLLAFVVFEKCDLMVLEAGLGGEFDATNVCDKELSVITPIGIDHQAFLGESIAEIANTKIRSIQKKVLLAPQPYEEVVEVAERIVSDVGASLVVARNMDDIYATEFEKNILKLENIAKQKGWPKYLSDNALVAIQALEILQLPYDVDTLSSLELFGRFYPIAENIRIDVGHNPLAAGVVAEAMEPDTVLVYNSLDDKEYEKVLRILKPKVKRVEIIRIDSQRATTLENIEKALNRIDISYRYFEHTIDKKEHYLVFGSFYTVEAFLKSYGDNTL</sequence>
<dbReference type="EC" id="6.3.2.12" evidence="7"/>
<evidence type="ECO:0000256" key="5">
    <source>
        <dbReference type="ARBA" id="ARBA00022840"/>
    </source>
</evidence>
<dbReference type="GO" id="GO:0005737">
    <property type="term" value="C:cytoplasm"/>
    <property type="evidence" value="ECO:0007669"/>
    <property type="project" value="TreeGrafter"/>
</dbReference>
<dbReference type="Gene3D" id="3.90.190.20">
    <property type="entry name" value="Mur ligase, C-terminal domain"/>
    <property type="match status" value="1"/>
</dbReference>
<gene>
    <name evidence="7" type="ORF">MNB_SV-10-200</name>
</gene>
<reference evidence="7" key="1">
    <citation type="submission" date="2016-10" db="EMBL/GenBank/DDBJ databases">
        <authorList>
            <person name="de Groot N.N."/>
        </authorList>
    </citation>
    <scope>NUCLEOTIDE SEQUENCE</scope>
</reference>
<accession>A0A1W1C8G2</accession>
<protein>
    <submittedName>
        <fullName evidence="7">Dihydrofolate synthase @ Folylpolyglutamate synthase</fullName>
        <ecNumber evidence="7">6.3.2.12</ecNumber>
        <ecNumber evidence="7">6.3.2.17</ecNumber>
    </submittedName>
</protein>
<dbReference type="GO" id="GO:0008841">
    <property type="term" value="F:dihydrofolate synthase activity"/>
    <property type="evidence" value="ECO:0007669"/>
    <property type="project" value="UniProtKB-EC"/>
</dbReference>
<evidence type="ECO:0000256" key="3">
    <source>
        <dbReference type="ARBA" id="ARBA00022723"/>
    </source>
</evidence>
<dbReference type="PANTHER" id="PTHR11136">
    <property type="entry name" value="FOLYLPOLYGLUTAMATE SYNTHASE-RELATED"/>
    <property type="match status" value="1"/>
</dbReference>
<name>A0A1W1C8G2_9ZZZZ</name>
<keyword evidence="4" id="KW-0547">Nucleotide-binding</keyword>
<keyword evidence="5" id="KW-0067">ATP-binding</keyword>
<evidence type="ECO:0000256" key="4">
    <source>
        <dbReference type="ARBA" id="ARBA00022741"/>
    </source>
</evidence>
<dbReference type="AlphaFoldDB" id="A0A1W1C8G2"/>
<dbReference type="Gene3D" id="3.40.1190.10">
    <property type="entry name" value="Mur-like, catalytic domain"/>
    <property type="match status" value="1"/>
</dbReference>
<evidence type="ECO:0000256" key="1">
    <source>
        <dbReference type="ARBA" id="ARBA00008276"/>
    </source>
</evidence>
<dbReference type="GO" id="GO:0046872">
    <property type="term" value="F:metal ion binding"/>
    <property type="evidence" value="ECO:0007669"/>
    <property type="project" value="UniProtKB-KW"/>
</dbReference>
<organism evidence="7">
    <name type="scientific">hydrothermal vent metagenome</name>
    <dbReference type="NCBI Taxonomy" id="652676"/>
    <lineage>
        <taxon>unclassified sequences</taxon>
        <taxon>metagenomes</taxon>
        <taxon>ecological metagenomes</taxon>
    </lineage>
</organism>
<evidence type="ECO:0000256" key="2">
    <source>
        <dbReference type="ARBA" id="ARBA00022598"/>
    </source>
</evidence>
<dbReference type="EMBL" id="FPHL01000028">
    <property type="protein sequence ID" value="SFV62024.1"/>
    <property type="molecule type" value="Genomic_DNA"/>
</dbReference>
<evidence type="ECO:0000256" key="6">
    <source>
        <dbReference type="ARBA" id="ARBA00022842"/>
    </source>
</evidence>